<dbReference type="AlphaFoldDB" id="A0AAD4S0R8"/>
<feature type="compositionally biased region" description="Polar residues" evidence="1">
    <location>
        <begin position="38"/>
        <end position="47"/>
    </location>
</feature>
<keyword evidence="2" id="KW-0812">Transmembrane</keyword>
<organism evidence="3 4">
    <name type="scientific">Papaver atlanticum</name>
    <dbReference type="NCBI Taxonomy" id="357466"/>
    <lineage>
        <taxon>Eukaryota</taxon>
        <taxon>Viridiplantae</taxon>
        <taxon>Streptophyta</taxon>
        <taxon>Embryophyta</taxon>
        <taxon>Tracheophyta</taxon>
        <taxon>Spermatophyta</taxon>
        <taxon>Magnoliopsida</taxon>
        <taxon>Ranunculales</taxon>
        <taxon>Papaveraceae</taxon>
        <taxon>Papaveroideae</taxon>
        <taxon>Papaver</taxon>
    </lineage>
</organism>
<keyword evidence="2" id="KW-1133">Transmembrane helix</keyword>
<keyword evidence="2" id="KW-0472">Membrane</keyword>
<dbReference type="Gene3D" id="1.10.287.3990">
    <property type="match status" value="1"/>
</dbReference>
<proteinExistence type="predicted"/>
<accession>A0AAD4S0R8</accession>
<feature type="region of interest" description="Disordered" evidence="1">
    <location>
        <begin position="19"/>
        <end position="51"/>
    </location>
</feature>
<comment type="caution">
    <text evidence="3">The sequence shown here is derived from an EMBL/GenBank/DDBJ whole genome shotgun (WGS) entry which is preliminary data.</text>
</comment>
<gene>
    <name evidence="3" type="ORF">MKW98_000703</name>
</gene>
<reference evidence="3" key="1">
    <citation type="submission" date="2022-04" db="EMBL/GenBank/DDBJ databases">
        <title>A functionally conserved STORR gene fusion in Papaver species that diverged 16.8 million years ago.</title>
        <authorList>
            <person name="Catania T."/>
        </authorList>
    </citation>
    <scope>NUCLEOTIDE SEQUENCE</scope>
    <source>
        <strain evidence="3">S-188037</strain>
    </source>
</reference>
<feature type="transmembrane region" description="Helical" evidence="2">
    <location>
        <begin position="61"/>
        <end position="85"/>
    </location>
</feature>
<evidence type="ECO:0000256" key="1">
    <source>
        <dbReference type="SAM" id="MobiDB-lite"/>
    </source>
</evidence>
<evidence type="ECO:0000313" key="4">
    <source>
        <dbReference type="Proteomes" id="UP001202328"/>
    </source>
</evidence>
<name>A0AAD4S0R8_9MAGN</name>
<keyword evidence="4" id="KW-1185">Reference proteome</keyword>
<evidence type="ECO:0000256" key="2">
    <source>
        <dbReference type="SAM" id="Phobius"/>
    </source>
</evidence>
<dbReference type="Proteomes" id="UP001202328">
    <property type="component" value="Unassembled WGS sequence"/>
</dbReference>
<feature type="non-terminal residue" evidence="3">
    <location>
        <position position="1"/>
    </location>
</feature>
<dbReference type="EMBL" id="JAJJMB010015858">
    <property type="protein sequence ID" value="KAI3851528.1"/>
    <property type="molecule type" value="Genomic_DNA"/>
</dbReference>
<protein>
    <submittedName>
        <fullName evidence="3">Uncharacterized protein</fullName>
    </submittedName>
</protein>
<evidence type="ECO:0000313" key="3">
    <source>
        <dbReference type="EMBL" id="KAI3851528.1"/>
    </source>
</evidence>
<feature type="compositionally biased region" description="Basic and acidic residues" evidence="1">
    <location>
        <begin position="19"/>
        <end position="33"/>
    </location>
</feature>
<sequence>VYMLVHLALALRDSMEEERARQDAAARGAEEKGGGQASSSHNTTMTENAGIMSDGANTGDLMVGLMLLIFVSSDFLTVNVNYMIFKNEDIISLRSTSP</sequence>